<protein>
    <submittedName>
        <fullName evidence="1">Uncharacterized protein</fullName>
    </submittedName>
</protein>
<reference evidence="1" key="1">
    <citation type="submission" date="2021-02" db="EMBL/GenBank/DDBJ databases">
        <authorList>
            <person name="Nowell W R."/>
        </authorList>
    </citation>
    <scope>NUCLEOTIDE SEQUENCE</scope>
    <source>
        <strain evidence="1">Ploen Becks lab</strain>
    </source>
</reference>
<dbReference type="OrthoDB" id="10136037at2759"/>
<organism evidence="1 2">
    <name type="scientific">Brachionus calyciflorus</name>
    <dbReference type="NCBI Taxonomy" id="104777"/>
    <lineage>
        <taxon>Eukaryota</taxon>
        <taxon>Metazoa</taxon>
        <taxon>Spiralia</taxon>
        <taxon>Gnathifera</taxon>
        <taxon>Rotifera</taxon>
        <taxon>Eurotatoria</taxon>
        <taxon>Monogononta</taxon>
        <taxon>Pseudotrocha</taxon>
        <taxon>Ploima</taxon>
        <taxon>Brachionidae</taxon>
        <taxon>Brachionus</taxon>
    </lineage>
</organism>
<dbReference type="EMBL" id="CAJNOC010000695">
    <property type="protein sequence ID" value="CAF0792841.1"/>
    <property type="molecule type" value="Genomic_DNA"/>
</dbReference>
<name>A0A813S084_9BILA</name>
<evidence type="ECO:0000313" key="2">
    <source>
        <dbReference type="Proteomes" id="UP000663879"/>
    </source>
</evidence>
<keyword evidence="2" id="KW-1185">Reference proteome</keyword>
<evidence type="ECO:0000313" key="1">
    <source>
        <dbReference type="EMBL" id="CAF0792841.1"/>
    </source>
</evidence>
<dbReference type="Proteomes" id="UP000663879">
    <property type="component" value="Unassembled WGS sequence"/>
</dbReference>
<proteinExistence type="predicted"/>
<accession>A0A813S084</accession>
<sequence length="102" mass="11929">MSKKKVSEAQRWLKIGLLREKTKSHIEIVDLVRVLRKCVFQTKFNYEMTYMTKELPSSERPESLTVEMSLIFFSKVRIKATIRYGHLASDFISKFPNVGVSK</sequence>
<comment type="caution">
    <text evidence="1">The sequence shown here is derived from an EMBL/GenBank/DDBJ whole genome shotgun (WGS) entry which is preliminary data.</text>
</comment>
<dbReference type="AlphaFoldDB" id="A0A813S084"/>
<gene>
    <name evidence="1" type="ORF">OXX778_LOCUS6059</name>
</gene>